<sequence length="365" mass="39263">MALNPPPPVPQPISQRANVIPALPETPMPVLTAGYEFNQPGRGTGGALTEKVKVSKKIMVSATKQKSFLDTDVIDQLPASPEIVEIPNPKKIAADNASAQAQAKRNKAQASKKSAKSATTPVPAGPIPSPISTPAPPMPIRPTPRLTKPTVKVPKPEPVVDSLMDDIFTSGLQDIESSSESDDETEIPAPTNSSHPSTSIQNQNTTLPVIDLVHAALAQYRGVSLPLRPVKPTPVPPSQDDNAKQLKGMGCYPSGSQKVLIKSKDLCRSSILLYSSFPGPNDVRVMATESFHEIYTTLCSEGLVLEPEFLWNNHMLLILLNEISTCRSELKKLRQGSAPPAHLGHPFNGLENRKEEHQGSATTYP</sequence>
<feature type="region of interest" description="Disordered" evidence="1">
    <location>
        <begin position="88"/>
        <end position="158"/>
    </location>
</feature>
<protein>
    <submittedName>
        <fullName evidence="2">Uncharacterized protein</fullName>
    </submittedName>
</protein>
<feature type="compositionally biased region" description="Polar residues" evidence="1">
    <location>
        <begin position="190"/>
        <end position="202"/>
    </location>
</feature>
<feature type="region of interest" description="Disordered" evidence="1">
    <location>
        <begin position="174"/>
        <end position="202"/>
    </location>
</feature>
<gene>
    <name evidence="2" type="ORF">BJ322DRAFT_1105135</name>
</gene>
<feature type="compositionally biased region" description="Pro residues" evidence="1">
    <location>
        <begin position="123"/>
        <end position="142"/>
    </location>
</feature>
<evidence type="ECO:0000313" key="2">
    <source>
        <dbReference type="EMBL" id="KAF9789278.1"/>
    </source>
</evidence>
<reference evidence="2" key="2">
    <citation type="submission" date="2020-11" db="EMBL/GenBank/DDBJ databases">
        <authorList>
            <consortium name="DOE Joint Genome Institute"/>
            <person name="Kuo A."/>
            <person name="Miyauchi S."/>
            <person name="Kiss E."/>
            <person name="Drula E."/>
            <person name="Kohler A."/>
            <person name="Sanchez-Garcia M."/>
            <person name="Andreopoulos B."/>
            <person name="Barry K.W."/>
            <person name="Bonito G."/>
            <person name="Buee M."/>
            <person name="Carver A."/>
            <person name="Chen C."/>
            <person name="Cichocki N."/>
            <person name="Clum A."/>
            <person name="Culley D."/>
            <person name="Crous P.W."/>
            <person name="Fauchery L."/>
            <person name="Girlanda M."/>
            <person name="Hayes R."/>
            <person name="Keri Z."/>
            <person name="Labutti K."/>
            <person name="Lipzen A."/>
            <person name="Lombard V."/>
            <person name="Magnuson J."/>
            <person name="Maillard F."/>
            <person name="Morin E."/>
            <person name="Murat C."/>
            <person name="Nolan M."/>
            <person name="Ohm R."/>
            <person name="Pangilinan J."/>
            <person name="Pereira M."/>
            <person name="Perotto S."/>
            <person name="Peter M."/>
            <person name="Riley R."/>
            <person name="Sitrit Y."/>
            <person name="Stielow B."/>
            <person name="Szollosi G."/>
            <person name="Zifcakova L."/>
            <person name="Stursova M."/>
            <person name="Spatafora J.W."/>
            <person name="Tedersoo L."/>
            <person name="Vaario L.-M."/>
            <person name="Yamada A."/>
            <person name="Yan M."/>
            <person name="Wang P."/>
            <person name="Xu J."/>
            <person name="Bruns T."/>
            <person name="Baldrian P."/>
            <person name="Vilgalys R."/>
            <person name="Henrissat B."/>
            <person name="Grigoriev I.V."/>
            <person name="Hibbett D."/>
            <person name="Nagy L.G."/>
            <person name="Martin F.M."/>
        </authorList>
    </citation>
    <scope>NUCLEOTIDE SEQUENCE</scope>
    <source>
        <strain evidence="2">UH-Tt-Lm1</strain>
    </source>
</reference>
<evidence type="ECO:0000256" key="1">
    <source>
        <dbReference type="SAM" id="MobiDB-lite"/>
    </source>
</evidence>
<organism evidence="2 3">
    <name type="scientific">Thelephora terrestris</name>
    <dbReference type="NCBI Taxonomy" id="56493"/>
    <lineage>
        <taxon>Eukaryota</taxon>
        <taxon>Fungi</taxon>
        <taxon>Dikarya</taxon>
        <taxon>Basidiomycota</taxon>
        <taxon>Agaricomycotina</taxon>
        <taxon>Agaricomycetes</taxon>
        <taxon>Thelephorales</taxon>
        <taxon>Thelephoraceae</taxon>
        <taxon>Thelephora</taxon>
    </lineage>
</organism>
<evidence type="ECO:0000313" key="3">
    <source>
        <dbReference type="Proteomes" id="UP000736335"/>
    </source>
</evidence>
<dbReference type="AlphaFoldDB" id="A0A9P6HKP7"/>
<name>A0A9P6HKP7_9AGAM</name>
<feature type="compositionally biased region" description="Low complexity" evidence="1">
    <location>
        <begin position="143"/>
        <end position="153"/>
    </location>
</feature>
<proteinExistence type="predicted"/>
<reference evidence="2" key="1">
    <citation type="journal article" date="2020" name="Nat. Commun.">
        <title>Large-scale genome sequencing of mycorrhizal fungi provides insights into the early evolution of symbiotic traits.</title>
        <authorList>
            <person name="Miyauchi S."/>
            <person name="Kiss E."/>
            <person name="Kuo A."/>
            <person name="Drula E."/>
            <person name="Kohler A."/>
            <person name="Sanchez-Garcia M."/>
            <person name="Morin E."/>
            <person name="Andreopoulos B."/>
            <person name="Barry K.W."/>
            <person name="Bonito G."/>
            <person name="Buee M."/>
            <person name="Carver A."/>
            <person name="Chen C."/>
            <person name="Cichocki N."/>
            <person name="Clum A."/>
            <person name="Culley D."/>
            <person name="Crous P.W."/>
            <person name="Fauchery L."/>
            <person name="Girlanda M."/>
            <person name="Hayes R.D."/>
            <person name="Keri Z."/>
            <person name="LaButti K."/>
            <person name="Lipzen A."/>
            <person name="Lombard V."/>
            <person name="Magnuson J."/>
            <person name="Maillard F."/>
            <person name="Murat C."/>
            <person name="Nolan M."/>
            <person name="Ohm R.A."/>
            <person name="Pangilinan J."/>
            <person name="Pereira M.F."/>
            <person name="Perotto S."/>
            <person name="Peter M."/>
            <person name="Pfister S."/>
            <person name="Riley R."/>
            <person name="Sitrit Y."/>
            <person name="Stielow J.B."/>
            <person name="Szollosi G."/>
            <person name="Zifcakova L."/>
            <person name="Stursova M."/>
            <person name="Spatafora J.W."/>
            <person name="Tedersoo L."/>
            <person name="Vaario L.M."/>
            <person name="Yamada A."/>
            <person name="Yan M."/>
            <person name="Wang P."/>
            <person name="Xu J."/>
            <person name="Bruns T."/>
            <person name="Baldrian P."/>
            <person name="Vilgalys R."/>
            <person name="Dunand C."/>
            <person name="Henrissat B."/>
            <person name="Grigoriev I.V."/>
            <person name="Hibbett D."/>
            <person name="Nagy L.G."/>
            <person name="Martin F.M."/>
        </authorList>
    </citation>
    <scope>NUCLEOTIDE SEQUENCE</scope>
    <source>
        <strain evidence="2">UH-Tt-Lm1</strain>
    </source>
</reference>
<dbReference type="Proteomes" id="UP000736335">
    <property type="component" value="Unassembled WGS sequence"/>
</dbReference>
<feature type="compositionally biased region" description="Low complexity" evidence="1">
    <location>
        <begin position="94"/>
        <end position="118"/>
    </location>
</feature>
<dbReference type="EMBL" id="WIUZ02000003">
    <property type="protein sequence ID" value="KAF9789278.1"/>
    <property type="molecule type" value="Genomic_DNA"/>
</dbReference>
<feature type="region of interest" description="Disordered" evidence="1">
    <location>
        <begin position="336"/>
        <end position="365"/>
    </location>
</feature>
<keyword evidence="3" id="KW-1185">Reference proteome</keyword>
<accession>A0A9P6HKP7</accession>
<comment type="caution">
    <text evidence="2">The sequence shown here is derived from an EMBL/GenBank/DDBJ whole genome shotgun (WGS) entry which is preliminary data.</text>
</comment>
<feature type="compositionally biased region" description="Acidic residues" evidence="1">
    <location>
        <begin position="177"/>
        <end position="186"/>
    </location>
</feature>